<comment type="similarity">
    <text evidence="2 21">Belongs to the cation transport ATPase (P-type) (TC 3.A.3) family. Type IB subfamily.</text>
</comment>
<dbReference type="GO" id="GO:0055070">
    <property type="term" value="P:copper ion homeostasis"/>
    <property type="evidence" value="ECO:0007669"/>
    <property type="project" value="TreeGrafter"/>
</dbReference>
<dbReference type="FunFam" id="2.70.150.10:FF:000002">
    <property type="entry name" value="Copper-transporting ATPase 1, putative"/>
    <property type="match status" value="1"/>
</dbReference>
<evidence type="ECO:0000256" key="6">
    <source>
        <dbReference type="ARBA" id="ARBA00022692"/>
    </source>
</evidence>
<keyword evidence="16" id="KW-0406">Ion transport</keyword>
<evidence type="ECO:0000256" key="18">
    <source>
        <dbReference type="ARBA" id="ARBA00029719"/>
    </source>
</evidence>
<feature type="domain" description="HMA" evidence="22">
    <location>
        <begin position="2"/>
        <end position="68"/>
    </location>
</feature>
<dbReference type="PANTHER" id="PTHR43520:SF8">
    <property type="entry name" value="P-TYPE CU(+) TRANSPORTER"/>
    <property type="match status" value="1"/>
</dbReference>
<dbReference type="InterPro" id="IPR018303">
    <property type="entry name" value="ATPase_P-typ_P_site"/>
</dbReference>
<dbReference type="InterPro" id="IPR017969">
    <property type="entry name" value="Heavy-metal-associated_CS"/>
</dbReference>
<dbReference type="NCBIfam" id="TIGR01512">
    <property type="entry name" value="ATPase-IB2_Cd"/>
    <property type="match status" value="1"/>
</dbReference>
<dbReference type="SFLD" id="SFLDG00002">
    <property type="entry name" value="C1.7:_P-type_atpase_like"/>
    <property type="match status" value="1"/>
</dbReference>
<comment type="subcellular location">
    <subcellularLocation>
        <location evidence="1">Cell membrane</location>
        <topology evidence="1">Multi-pass membrane protein</topology>
    </subcellularLocation>
</comment>
<evidence type="ECO:0000256" key="21">
    <source>
        <dbReference type="RuleBase" id="RU362081"/>
    </source>
</evidence>
<dbReference type="PRINTS" id="PR00943">
    <property type="entry name" value="CUATPASE"/>
</dbReference>
<dbReference type="SUPFAM" id="SSF55008">
    <property type="entry name" value="HMA, heavy metal-associated domain"/>
    <property type="match status" value="2"/>
</dbReference>
<dbReference type="InterPro" id="IPR036163">
    <property type="entry name" value="HMA_dom_sf"/>
</dbReference>
<evidence type="ECO:0000313" key="23">
    <source>
        <dbReference type="EMBL" id="SFA90200.1"/>
    </source>
</evidence>
<dbReference type="PRINTS" id="PR00119">
    <property type="entry name" value="CATATPASE"/>
</dbReference>
<dbReference type="PROSITE" id="PS00154">
    <property type="entry name" value="ATPASE_E1_E2"/>
    <property type="match status" value="1"/>
</dbReference>
<dbReference type="PANTHER" id="PTHR43520">
    <property type="entry name" value="ATP7, ISOFORM B"/>
    <property type="match status" value="1"/>
</dbReference>
<dbReference type="GO" id="GO:0005524">
    <property type="term" value="F:ATP binding"/>
    <property type="evidence" value="ECO:0007669"/>
    <property type="project" value="UniProtKB-UniRule"/>
</dbReference>
<feature type="transmembrane region" description="Helical" evidence="21">
    <location>
        <begin position="365"/>
        <end position="387"/>
    </location>
</feature>
<keyword evidence="14 21" id="KW-1133">Transmembrane helix</keyword>
<dbReference type="GO" id="GO:0043682">
    <property type="term" value="F:P-type divalent copper transporter activity"/>
    <property type="evidence" value="ECO:0007669"/>
    <property type="project" value="TreeGrafter"/>
</dbReference>
<dbReference type="RefSeq" id="WP_074814080.1">
    <property type="nucleotide sequence ID" value="NZ_FOJX01000003.1"/>
</dbReference>
<dbReference type="SUPFAM" id="SSF81665">
    <property type="entry name" value="Calcium ATPase, transmembrane domain M"/>
    <property type="match status" value="1"/>
</dbReference>
<protein>
    <recommendedName>
        <fullName evidence="4">Copper-exporting P-type ATPase</fullName>
        <ecNumber evidence="3">7.2.2.8</ecNumber>
    </recommendedName>
    <alternativeName>
        <fullName evidence="18">Copper-exporting P-type ATPase A</fullName>
    </alternativeName>
    <alternativeName>
        <fullName evidence="19">Cu(+)-exporting ATPase</fullName>
    </alternativeName>
</protein>
<dbReference type="NCBIfam" id="TIGR00003">
    <property type="entry name" value="copper ion binding protein"/>
    <property type="match status" value="2"/>
</dbReference>
<keyword evidence="8" id="KW-0677">Repeat</keyword>
<feature type="domain" description="HMA" evidence="22">
    <location>
        <begin position="789"/>
        <end position="854"/>
    </location>
</feature>
<comment type="catalytic activity">
    <reaction evidence="20">
        <text>Cu(+)(in) + ATP + H2O = Cu(+)(out) + ADP + phosphate + H(+)</text>
        <dbReference type="Rhea" id="RHEA:25792"/>
        <dbReference type="ChEBI" id="CHEBI:15377"/>
        <dbReference type="ChEBI" id="CHEBI:15378"/>
        <dbReference type="ChEBI" id="CHEBI:30616"/>
        <dbReference type="ChEBI" id="CHEBI:43474"/>
        <dbReference type="ChEBI" id="CHEBI:49552"/>
        <dbReference type="ChEBI" id="CHEBI:456216"/>
        <dbReference type="EC" id="7.2.2.8"/>
    </reaction>
</comment>
<keyword evidence="6 21" id="KW-0812">Transmembrane</keyword>
<keyword evidence="13" id="KW-1278">Translocase</keyword>
<dbReference type="InterPro" id="IPR023299">
    <property type="entry name" value="ATPase_P-typ_cyto_dom_N"/>
</dbReference>
<dbReference type="CDD" id="cd02094">
    <property type="entry name" value="P-type_ATPase_Cu-like"/>
    <property type="match status" value="1"/>
</dbReference>
<evidence type="ECO:0000256" key="15">
    <source>
        <dbReference type="ARBA" id="ARBA00023008"/>
    </source>
</evidence>
<evidence type="ECO:0000256" key="5">
    <source>
        <dbReference type="ARBA" id="ARBA00022448"/>
    </source>
</evidence>
<evidence type="ECO:0000256" key="3">
    <source>
        <dbReference type="ARBA" id="ARBA00012517"/>
    </source>
</evidence>
<dbReference type="InterPro" id="IPR027256">
    <property type="entry name" value="P-typ_ATPase_IB"/>
</dbReference>
<evidence type="ECO:0000256" key="1">
    <source>
        <dbReference type="ARBA" id="ARBA00004651"/>
    </source>
</evidence>
<evidence type="ECO:0000256" key="20">
    <source>
        <dbReference type="ARBA" id="ARBA00049289"/>
    </source>
</evidence>
<keyword evidence="11 21" id="KW-0067">ATP-binding</keyword>
<keyword evidence="10" id="KW-0187">Copper transport</keyword>
<keyword evidence="15" id="KW-0186">Copper</keyword>
<evidence type="ECO:0000256" key="19">
    <source>
        <dbReference type="ARBA" id="ARBA00033239"/>
    </source>
</evidence>
<feature type="transmembrane region" description="Helical" evidence="21">
    <location>
        <begin position="175"/>
        <end position="194"/>
    </location>
</feature>
<dbReference type="GO" id="GO:0016887">
    <property type="term" value="F:ATP hydrolysis activity"/>
    <property type="evidence" value="ECO:0007669"/>
    <property type="project" value="InterPro"/>
</dbReference>
<feature type="transmembrane region" description="Helical" evidence="21">
    <location>
        <begin position="95"/>
        <end position="115"/>
    </location>
</feature>
<feature type="transmembrane region" description="Helical" evidence="21">
    <location>
        <begin position="214"/>
        <end position="231"/>
    </location>
</feature>
<evidence type="ECO:0000256" key="9">
    <source>
        <dbReference type="ARBA" id="ARBA00022741"/>
    </source>
</evidence>
<dbReference type="Pfam" id="PF00122">
    <property type="entry name" value="E1-E2_ATPase"/>
    <property type="match status" value="1"/>
</dbReference>
<dbReference type="InterPro" id="IPR008250">
    <property type="entry name" value="ATPase_P-typ_transduc_dom_A_sf"/>
</dbReference>
<organism evidence="23 24">
    <name type="scientific">Selenomonas ruminantium</name>
    <dbReference type="NCBI Taxonomy" id="971"/>
    <lineage>
        <taxon>Bacteria</taxon>
        <taxon>Bacillati</taxon>
        <taxon>Bacillota</taxon>
        <taxon>Negativicutes</taxon>
        <taxon>Selenomonadales</taxon>
        <taxon>Selenomonadaceae</taxon>
        <taxon>Selenomonas</taxon>
    </lineage>
</organism>
<keyword evidence="5" id="KW-0813">Transport</keyword>
<keyword evidence="21" id="KW-1003">Cell membrane</keyword>
<keyword evidence="7 21" id="KW-0479">Metal-binding</keyword>
<dbReference type="Pfam" id="PF00403">
    <property type="entry name" value="HMA"/>
    <property type="match status" value="2"/>
</dbReference>
<keyword evidence="9 21" id="KW-0547">Nucleotide-binding</keyword>
<dbReference type="InterPro" id="IPR006122">
    <property type="entry name" value="HMA_Cu_ion-bd"/>
</dbReference>
<dbReference type="SFLD" id="SFLDF00027">
    <property type="entry name" value="p-type_atpase"/>
    <property type="match status" value="1"/>
</dbReference>
<dbReference type="Gene3D" id="3.30.70.100">
    <property type="match status" value="2"/>
</dbReference>
<keyword evidence="17 21" id="KW-0472">Membrane</keyword>
<evidence type="ECO:0000256" key="2">
    <source>
        <dbReference type="ARBA" id="ARBA00006024"/>
    </source>
</evidence>
<dbReference type="InterPro" id="IPR023298">
    <property type="entry name" value="ATPase_P-typ_TM_dom_sf"/>
</dbReference>
<dbReference type="FunFam" id="3.30.70.100:FF:000005">
    <property type="entry name" value="Copper-exporting P-type ATPase A"/>
    <property type="match status" value="1"/>
</dbReference>
<reference evidence="23 24" key="1">
    <citation type="submission" date="2016-10" db="EMBL/GenBank/DDBJ databases">
        <authorList>
            <person name="de Groot N.N."/>
        </authorList>
    </citation>
    <scope>NUCLEOTIDE SEQUENCE [LARGE SCALE GENOMIC DNA]</scope>
    <source>
        <strain evidence="23 24">L14</strain>
    </source>
</reference>
<dbReference type="InterPro" id="IPR023214">
    <property type="entry name" value="HAD_sf"/>
</dbReference>
<accession>A0A1I0WPX0</accession>
<dbReference type="Gene3D" id="3.40.50.1000">
    <property type="entry name" value="HAD superfamily/HAD-like"/>
    <property type="match status" value="1"/>
</dbReference>
<feature type="transmembrane region" description="Helical" evidence="21">
    <location>
        <begin position="393"/>
        <end position="418"/>
    </location>
</feature>
<dbReference type="SUPFAM" id="SSF56784">
    <property type="entry name" value="HAD-like"/>
    <property type="match status" value="1"/>
</dbReference>
<evidence type="ECO:0000256" key="13">
    <source>
        <dbReference type="ARBA" id="ARBA00022967"/>
    </source>
</evidence>
<feature type="transmembrane region" description="Helical" evidence="21">
    <location>
        <begin position="135"/>
        <end position="154"/>
    </location>
</feature>
<dbReference type="NCBIfam" id="TIGR01511">
    <property type="entry name" value="ATPase-IB1_Cu"/>
    <property type="match status" value="1"/>
</dbReference>
<dbReference type="Proteomes" id="UP000183843">
    <property type="component" value="Unassembled WGS sequence"/>
</dbReference>
<evidence type="ECO:0000259" key="22">
    <source>
        <dbReference type="PROSITE" id="PS50846"/>
    </source>
</evidence>
<name>A0A1I0WPX0_SELRU</name>
<evidence type="ECO:0000256" key="14">
    <source>
        <dbReference type="ARBA" id="ARBA00022989"/>
    </source>
</evidence>
<feature type="transmembrane region" description="Helical" evidence="21">
    <location>
        <begin position="706"/>
        <end position="728"/>
    </location>
</feature>
<gene>
    <name evidence="23" type="ORF">SAMN05216587_103154</name>
</gene>
<evidence type="ECO:0000256" key="7">
    <source>
        <dbReference type="ARBA" id="ARBA00022723"/>
    </source>
</evidence>
<dbReference type="InterPro" id="IPR044492">
    <property type="entry name" value="P_typ_ATPase_HD_dom"/>
</dbReference>
<dbReference type="EMBL" id="FOJX01000003">
    <property type="protein sequence ID" value="SFA90200.1"/>
    <property type="molecule type" value="Genomic_DNA"/>
</dbReference>
<dbReference type="Pfam" id="PF00702">
    <property type="entry name" value="Hydrolase"/>
    <property type="match status" value="1"/>
</dbReference>
<dbReference type="PROSITE" id="PS50846">
    <property type="entry name" value="HMA_2"/>
    <property type="match status" value="2"/>
</dbReference>
<dbReference type="SFLD" id="SFLDS00003">
    <property type="entry name" value="Haloacid_Dehalogenase"/>
    <property type="match status" value="1"/>
</dbReference>
<evidence type="ECO:0000256" key="12">
    <source>
        <dbReference type="ARBA" id="ARBA00022842"/>
    </source>
</evidence>
<dbReference type="PROSITE" id="PS01047">
    <property type="entry name" value="HMA_1"/>
    <property type="match status" value="2"/>
</dbReference>
<dbReference type="InterPro" id="IPR001757">
    <property type="entry name" value="P_typ_ATPase"/>
</dbReference>
<evidence type="ECO:0000256" key="17">
    <source>
        <dbReference type="ARBA" id="ARBA00023136"/>
    </source>
</evidence>
<evidence type="ECO:0000256" key="4">
    <source>
        <dbReference type="ARBA" id="ARBA00015102"/>
    </source>
</evidence>
<dbReference type="CDD" id="cd00371">
    <property type="entry name" value="HMA"/>
    <property type="match status" value="2"/>
</dbReference>
<dbReference type="GO" id="GO:0005507">
    <property type="term" value="F:copper ion binding"/>
    <property type="evidence" value="ECO:0007669"/>
    <property type="project" value="InterPro"/>
</dbReference>
<dbReference type="Gene3D" id="2.70.150.10">
    <property type="entry name" value="Calcium-transporting ATPase, cytoplasmic transduction domain A"/>
    <property type="match status" value="1"/>
</dbReference>
<dbReference type="SUPFAM" id="SSF81653">
    <property type="entry name" value="Calcium ATPase, transduction domain A"/>
    <property type="match status" value="1"/>
</dbReference>
<dbReference type="InterPro" id="IPR036412">
    <property type="entry name" value="HAD-like_sf"/>
</dbReference>
<evidence type="ECO:0000256" key="11">
    <source>
        <dbReference type="ARBA" id="ARBA00022840"/>
    </source>
</evidence>
<feature type="transmembrane region" description="Helical" evidence="21">
    <location>
        <begin position="734"/>
        <end position="753"/>
    </location>
</feature>
<keyword evidence="12" id="KW-0460">Magnesium</keyword>
<dbReference type="NCBIfam" id="TIGR01525">
    <property type="entry name" value="ATPase-IB_hvy"/>
    <property type="match status" value="1"/>
</dbReference>
<dbReference type="InterPro" id="IPR006121">
    <property type="entry name" value="HMA_dom"/>
</dbReference>
<evidence type="ECO:0000313" key="24">
    <source>
        <dbReference type="Proteomes" id="UP000183843"/>
    </source>
</evidence>
<dbReference type="Gene3D" id="3.40.1110.10">
    <property type="entry name" value="Calcium-transporting ATPase, cytoplasmic domain N"/>
    <property type="match status" value="1"/>
</dbReference>
<dbReference type="GO" id="GO:0005886">
    <property type="term" value="C:plasma membrane"/>
    <property type="evidence" value="ECO:0007669"/>
    <property type="project" value="UniProtKB-SubCell"/>
</dbReference>
<sequence>MKKERFTITGMTCSACSARVEKAVTKLEGTADVSVNLLTNSMQLAYDEGKLDAEAIIAAVENAGYGASLKGKENAAPRKEEAPLEKEAAALKKRLLWSVAFLLPVMYIAMHQMFASWLGLPVPDWVAKLFDGLENALTFSFAQFLLILPIMYWNRKYYINGFRNLFQGAPNMDSLVGMGSMAAALFGAFAVFRIGYGMGHGDWALVEEYSRNLYFESAGMIVTLITVGKYLEARAKGKTGTALARLMELAPQQANVLREGREISVPAAELQVGDEIIVRPGERIPADGVVLSGQTSVDESAITGESLPVFKAAGDRVTSATLNKAGAIHFRAEKVGGDTAISQIIRLVDEASASKAPMARLADKISGIFVPVVILLAVVAGASWLAMGESVEFAFSIAISILVISCPCALGLATPVAIMVGTGKGAENGILIKSGEALEVAQSVDTVVMDKTGTITEGKPVVTDVAVFTRTEQELLALAAGMEAQSEHPLAEAVLAYAKSKEISPVQVERFQAVVGRGLQAQVQDKPCLAGSEDFMLEQGIDISPHRQLVARWADEGKSLLFFAVAGELAGIIAAADKEKASSVEAIRKLAAMGLDVIMLTGDNERTAKAVSQRLGLQKFIAGVLPANKEAHIAKLQEQGHKVAMIGDGINDAPALVRADIGIAIGAGTDVAMESADAVLIRSNLLDAVSAIKLSKAVIRNIKENLFWAFIYNIIGIPLAAGILYHAFGIKLSPMIGAAAMSMSSVCVVMNALRLRYFKSEQEKVVTADSLDKAEEAAIDRKEERKMAMEKELKIEGMMCAHCQKHVTDALSKMPGVTSVEVNLEAGTAKVTAEREIPQTEFAQVITEAGYELVG</sequence>
<dbReference type="InterPro" id="IPR059000">
    <property type="entry name" value="ATPase_P-type_domA"/>
</dbReference>
<dbReference type="EC" id="7.2.2.8" evidence="3"/>
<dbReference type="NCBIfam" id="TIGR01494">
    <property type="entry name" value="ATPase_P-type"/>
    <property type="match status" value="1"/>
</dbReference>
<evidence type="ECO:0000256" key="8">
    <source>
        <dbReference type="ARBA" id="ARBA00022737"/>
    </source>
</evidence>
<evidence type="ECO:0000256" key="16">
    <source>
        <dbReference type="ARBA" id="ARBA00023065"/>
    </source>
</evidence>
<proteinExistence type="inferred from homology"/>
<dbReference type="AlphaFoldDB" id="A0A1I0WPX0"/>
<dbReference type="GO" id="GO:0140581">
    <property type="term" value="F:P-type monovalent copper transporter activity"/>
    <property type="evidence" value="ECO:0007669"/>
    <property type="project" value="UniProtKB-EC"/>
</dbReference>
<evidence type="ECO:0000256" key="10">
    <source>
        <dbReference type="ARBA" id="ARBA00022796"/>
    </source>
</evidence>